<dbReference type="EMBL" id="BGZK01000342">
    <property type="protein sequence ID" value="GBP37995.1"/>
    <property type="molecule type" value="Genomic_DNA"/>
</dbReference>
<protein>
    <submittedName>
        <fullName evidence="2">Uncharacterized protein</fullName>
    </submittedName>
</protein>
<proteinExistence type="predicted"/>
<organism evidence="2 3">
    <name type="scientific">Eumeta variegata</name>
    <name type="common">Bagworm moth</name>
    <name type="synonym">Eumeta japonica</name>
    <dbReference type="NCBI Taxonomy" id="151549"/>
    <lineage>
        <taxon>Eukaryota</taxon>
        <taxon>Metazoa</taxon>
        <taxon>Ecdysozoa</taxon>
        <taxon>Arthropoda</taxon>
        <taxon>Hexapoda</taxon>
        <taxon>Insecta</taxon>
        <taxon>Pterygota</taxon>
        <taxon>Neoptera</taxon>
        <taxon>Endopterygota</taxon>
        <taxon>Lepidoptera</taxon>
        <taxon>Glossata</taxon>
        <taxon>Ditrysia</taxon>
        <taxon>Tineoidea</taxon>
        <taxon>Psychidae</taxon>
        <taxon>Oiketicinae</taxon>
        <taxon>Eumeta</taxon>
    </lineage>
</organism>
<comment type="caution">
    <text evidence="2">The sequence shown here is derived from an EMBL/GenBank/DDBJ whole genome shotgun (WGS) entry which is preliminary data.</text>
</comment>
<accession>A0A4C1VJV7</accession>
<reference evidence="2 3" key="1">
    <citation type="journal article" date="2019" name="Commun. Biol.">
        <title>The bagworm genome reveals a unique fibroin gene that provides high tensile strength.</title>
        <authorList>
            <person name="Kono N."/>
            <person name="Nakamura H."/>
            <person name="Ohtoshi R."/>
            <person name="Tomita M."/>
            <person name="Numata K."/>
            <person name="Arakawa K."/>
        </authorList>
    </citation>
    <scope>NUCLEOTIDE SEQUENCE [LARGE SCALE GENOMIC DNA]</scope>
</reference>
<gene>
    <name evidence="2" type="ORF">EVAR_13034_1</name>
</gene>
<sequence length="119" mass="13240">MDPAFDRLLRPAHDRRPPPVTSPLRLRVRNINLLPGAVRDAGVPYTEGSASENLDFGVCPERFSGKSSGRMRTELGLRGPIPFPLVLSISVGCRLDPQSYMYFNLDLNHTSYPSTTLQQ</sequence>
<keyword evidence="3" id="KW-1185">Reference proteome</keyword>
<dbReference type="AlphaFoldDB" id="A0A4C1VJV7"/>
<evidence type="ECO:0000313" key="2">
    <source>
        <dbReference type="EMBL" id="GBP37995.1"/>
    </source>
</evidence>
<feature type="region of interest" description="Disordered" evidence="1">
    <location>
        <begin position="1"/>
        <end position="22"/>
    </location>
</feature>
<evidence type="ECO:0000313" key="3">
    <source>
        <dbReference type="Proteomes" id="UP000299102"/>
    </source>
</evidence>
<feature type="compositionally biased region" description="Basic and acidic residues" evidence="1">
    <location>
        <begin position="1"/>
        <end position="17"/>
    </location>
</feature>
<dbReference type="Proteomes" id="UP000299102">
    <property type="component" value="Unassembled WGS sequence"/>
</dbReference>
<evidence type="ECO:0000256" key="1">
    <source>
        <dbReference type="SAM" id="MobiDB-lite"/>
    </source>
</evidence>
<name>A0A4C1VJV7_EUMVA</name>